<proteinExistence type="predicted"/>
<organism evidence="2 4">
    <name type="scientific">Rotaria sordida</name>
    <dbReference type="NCBI Taxonomy" id="392033"/>
    <lineage>
        <taxon>Eukaryota</taxon>
        <taxon>Metazoa</taxon>
        <taxon>Spiralia</taxon>
        <taxon>Gnathifera</taxon>
        <taxon>Rotifera</taxon>
        <taxon>Eurotatoria</taxon>
        <taxon>Bdelloidea</taxon>
        <taxon>Philodinida</taxon>
        <taxon>Philodinidae</taxon>
        <taxon>Rotaria</taxon>
    </lineage>
</organism>
<dbReference type="Proteomes" id="UP000663854">
    <property type="component" value="Unassembled WGS sequence"/>
</dbReference>
<comment type="caution">
    <text evidence="2">The sequence shown here is derived from an EMBL/GenBank/DDBJ whole genome shotgun (WGS) entry which is preliminary data.</text>
</comment>
<evidence type="ECO:0000256" key="1">
    <source>
        <dbReference type="SAM" id="MobiDB-lite"/>
    </source>
</evidence>
<accession>A0A814KX50</accession>
<feature type="region of interest" description="Disordered" evidence="1">
    <location>
        <begin position="42"/>
        <end position="73"/>
    </location>
</feature>
<dbReference type="EMBL" id="CAJNOL010002050">
    <property type="protein sequence ID" value="CAF1455049.1"/>
    <property type="molecule type" value="Genomic_DNA"/>
</dbReference>
<dbReference type="AlphaFoldDB" id="A0A814KX50"/>
<evidence type="ECO:0000313" key="4">
    <source>
        <dbReference type="Proteomes" id="UP000663854"/>
    </source>
</evidence>
<protein>
    <submittedName>
        <fullName evidence="2">Uncharacterized protein</fullName>
    </submittedName>
</protein>
<name>A0A814KX50_9BILA</name>
<gene>
    <name evidence="3" type="ORF">JXQ802_LOCUS37837</name>
    <name evidence="2" type="ORF">PYM288_LOCUS17502</name>
</gene>
<evidence type="ECO:0000313" key="5">
    <source>
        <dbReference type="Proteomes" id="UP000663870"/>
    </source>
</evidence>
<sequence>MESFFQRMSSLVIRNSNKYVEQDIDEIDNEEQRQFTYLQQRRCSAPDMRRRGTTTDRSAQTLDQKGTSEEQITTHFNAHMLSRRHYNSIERKKFSTEINFINEDYRYNTNEV</sequence>
<dbReference type="EMBL" id="CAJNOH010000496">
    <property type="protein sequence ID" value="CAF1058110.1"/>
    <property type="molecule type" value="Genomic_DNA"/>
</dbReference>
<evidence type="ECO:0000313" key="2">
    <source>
        <dbReference type="EMBL" id="CAF1058110.1"/>
    </source>
</evidence>
<feature type="compositionally biased region" description="Polar residues" evidence="1">
    <location>
        <begin position="55"/>
        <end position="73"/>
    </location>
</feature>
<dbReference type="Proteomes" id="UP000663870">
    <property type="component" value="Unassembled WGS sequence"/>
</dbReference>
<evidence type="ECO:0000313" key="3">
    <source>
        <dbReference type="EMBL" id="CAF1455049.1"/>
    </source>
</evidence>
<reference evidence="2" key="1">
    <citation type="submission" date="2021-02" db="EMBL/GenBank/DDBJ databases">
        <authorList>
            <person name="Nowell W R."/>
        </authorList>
    </citation>
    <scope>NUCLEOTIDE SEQUENCE</scope>
</reference>
<keyword evidence="5" id="KW-1185">Reference proteome</keyword>